<proteinExistence type="predicted"/>
<evidence type="ECO:0000313" key="3">
    <source>
        <dbReference type="Proteomes" id="UP000198846"/>
    </source>
</evidence>
<feature type="chain" id="PRO_5011564342" description="Repeat protein (TIGR03806 family)" evidence="1">
    <location>
        <begin position="23"/>
        <end position="364"/>
    </location>
</feature>
<dbReference type="RefSeq" id="WP_092131420.1">
    <property type="nucleotide sequence ID" value="NZ_FNQK01000002.1"/>
</dbReference>
<accession>A0A1H3VVA5</accession>
<dbReference type="OrthoDB" id="338827at2"/>
<dbReference type="Proteomes" id="UP000198846">
    <property type="component" value="Unassembled WGS sequence"/>
</dbReference>
<evidence type="ECO:0000313" key="2">
    <source>
        <dbReference type="EMBL" id="SDZ78008.1"/>
    </source>
</evidence>
<reference evidence="2 3" key="1">
    <citation type="submission" date="2016-10" db="EMBL/GenBank/DDBJ databases">
        <authorList>
            <person name="de Groot N.N."/>
        </authorList>
    </citation>
    <scope>NUCLEOTIDE SEQUENCE [LARGE SCALE GENOMIC DNA]</scope>
    <source>
        <strain evidence="2 3">DSM 23842</strain>
    </source>
</reference>
<keyword evidence="3" id="KW-1185">Reference proteome</keyword>
<gene>
    <name evidence="2" type="ORF">SAMN04487990_10223</name>
</gene>
<keyword evidence="1" id="KW-0732">Signal</keyword>
<name>A0A1H3VVA5_BIZPA</name>
<evidence type="ECO:0000256" key="1">
    <source>
        <dbReference type="SAM" id="SignalP"/>
    </source>
</evidence>
<dbReference type="PROSITE" id="PS51257">
    <property type="entry name" value="PROKAR_LIPOPROTEIN"/>
    <property type="match status" value="1"/>
</dbReference>
<organism evidence="2 3">
    <name type="scientific">Bizionia paragorgiae</name>
    <dbReference type="NCBI Taxonomy" id="283786"/>
    <lineage>
        <taxon>Bacteria</taxon>
        <taxon>Pseudomonadati</taxon>
        <taxon>Bacteroidota</taxon>
        <taxon>Flavobacteriia</taxon>
        <taxon>Flavobacteriales</taxon>
        <taxon>Flavobacteriaceae</taxon>
        <taxon>Bizionia</taxon>
    </lineage>
</organism>
<dbReference type="STRING" id="283786.SAMN04487990_10223"/>
<feature type="signal peptide" evidence="1">
    <location>
        <begin position="1"/>
        <end position="22"/>
    </location>
</feature>
<protein>
    <recommendedName>
        <fullName evidence="4">Repeat protein (TIGR03806 family)</fullName>
    </recommendedName>
</protein>
<dbReference type="EMBL" id="FNQK01000002">
    <property type="protein sequence ID" value="SDZ78008.1"/>
    <property type="molecule type" value="Genomic_DNA"/>
</dbReference>
<dbReference type="AlphaFoldDB" id="A0A1H3VVA5"/>
<evidence type="ECO:0008006" key="4">
    <source>
        <dbReference type="Google" id="ProtNLM"/>
    </source>
</evidence>
<sequence length="364" mass="41144">MKNIPALKLIILCFLTVLLSCSDDETNEYYTPSVSPVNYNLEAFPYNTLSDYNLFEGDLQNQKPVLGVIPYKPISSLFTDYAKKKRFLWMPENTSANFVSDYEILDFPVGTILVKTFYYNNVLPSNTTKLIETRLLIKKASGWIFADYVWNEDQTEAVLDNEGSTVQVEWLEAGVSKSTNYRIPSESECRTCHKIGNVPFPIGVKPQNLNAAFPYPQEGSVNQLQKLINVGYLNPVDYSNVNTVVDWKDISQPLQLRARSYLDINCAHCHSDDSHCSYRPIRLSFNDTENSDTNLGICVVPDEDVNSSLTHVVSPGRSVRSVLSYRMNSTEESTKMPLIGRNLVDEQAVSLINDWIEGLTQVCE</sequence>